<feature type="compositionally biased region" description="Acidic residues" evidence="1">
    <location>
        <begin position="324"/>
        <end position="334"/>
    </location>
</feature>
<evidence type="ECO:0000313" key="3">
    <source>
        <dbReference type="Proteomes" id="UP000803844"/>
    </source>
</evidence>
<gene>
    <name evidence="2" type="ORF">M406DRAFT_328875</name>
</gene>
<accession>A0A9P4Y6W5</accession>
<name>A0A9P4Y6W5_CRYP1</name>
<comment type="caution">
    <text evidence="2">The sequence shown here is derived from an EMBL/GenBank/DDBJ whole genome shotgun (WGS) entry which is preliminary data.</text>
</comment>
<proteinExistence type="predicted"/>
<dbReference type="GeneID" id="63837500"/>
<dbReference type="AlphaFoldDB" id="A0A9P4Y6W5"/>
<evidence type="ECO:0000313" key="2">
    <source>
        <dbReference type="EMBL" id="KAF3767821.1"/>
    </source>
</evidence>
<dbReference type="RefSeq" id="XP_040778782.1">
    <property type="nucleotide sequence ID" value="XM_040920371.1"/>
</dbReference>
<keyword evidence="3" id="KW-1185">Reference proteome</keyword>
<dbReference type="Proteomes" id="UP000803844">
    <property type="component" value="Unassembled WGS sequence"/>
</dbReference>
<evidence type="ECO:0008006" key="4">
    <source>
        <dbReference type="Google" id="ProtNLM"/>
    </source>
</evidence>
<reference evidence="2" key="1">
    <citation type="journal article" date="2020" name="Phytopathology">
        <title>Genome sequence of the chestnut blight fungus Cryphonectria parasitica EP155: A fundamental resource for an archetypical invasive plant pathogen.</title>
        <authorList>
            <person name="Crouch J.A."/>
            <person name="Dawe A."/>
            <person name="Aerts A."/>
            <person name="Barry K."/>
            <person name="Churchill A.C.L."/>
            <person name="Grimwood J."/>
            <person name="Hillman B."/>
            <person name="Milgroom M.G."/>
            <person name="Pangilinan J."/>
            <person name="Smith M."/>
            <person name="Salamov A."/>
            <person name="Schmutz J."/>
            <person name="Yadav J."/>
            <person name="Grigoriev I.V."/>
            <person name="Nuss D."/>
        </authorList>
    </citation>
    <scope>NUCLEOTIDE SEQUENCE</scope>
    <source>
        <strain evidence="2">EP155</strain>
    </source>
</reference>
<sequence length="340" mass="39378">MGQVFSELQYLIFDQLRDSTSSLWSLASTCKYLWWSLIGSGKLAGLSLDEYQTYLCLIERDLGDTHYLCPRCFTLRRFDKSWTPTLLNAFSDCCGWQLAASYPGGYRLSYQYVRLVMNRHILGGTKGLSLENLEQTMHSRTAEAGRDGLPGPHGIWHQQWSARIIDDELFLHARHTVYARDHQEMRLVLSRHKYRVCFHVGMEPRDWWTGLTRPPPPMRFTFLIGECHDLDFSCDVCLTDYTVTVELVKADDNDDGRRQGWYITMNGYHRLGNGRSPHDWKWKTFSGNFLLPRRYLTPYPDGAIRNAWEARDNDKVGESISDTFSEDEWEDISDSDASAA</sequence>
<organism evidence="2 3">
    <name type="scientific">Cryphonectria parasitica (strain ATCC 38755 / EP155)</name>
    <dbReference type="NCBI Taxonomy" id="660469"/>
    <lineage>
        <taxon>Eukaryota</taxon>
        <taxon>Fungi</taxon>
        <taxon>Dikarya</taxon>
        <taxon>Ascomycota</taxon>
        <taxon>Pezizomycotina</taxon>
        <taxon>Sordariomycetes</taxon>
        <taxon>Sordariomycetidae</taxon>
        <taxon>Diaporthales</taxon>
        <taxon>Cryphonectriaceae</taxon>
        <taxon>Cryphonectria-Endothia species complex</taxon>
        <taxon>Cryphonectria</taxon>
    </lineage>
</organism>
<protein>
    <recommendedName>
        <fullName evidence="4">F-box domain-containing protein</fullName>
    </recommendedName>
</protein>
<dbReference type="OrthoDB" id="3766406at2759"/>
<feature type="region of interest" description="Disordered" evidence="1">
    <location>
        <begin position="318"/>
        <end position="340"/>
    </location>
</feature>
<evidence type="ECO:0000256" key="1">
    <source>
        <dbReference type="SAM" id="MobiDB-lite"/>
    </source>
</evidence>
<dbReference type="EMBL" id="MU032346">
    <property type="protein sequence ID" value="KAF3767821.1"/>
    <property type="molecule type" value="Genomic_DNA"/>
</dbReference>